<evidence type="ECO:0000256" key="1">
    <source>
        <dbReference type="ARBA" id="ARBA00010617"/>
    </source>
</evidence>
<evidence type="ECO:0000256" key="5">
    <source>
        <dbReference type="ARBA" id="ARBA00023004"/>
    </source>
</evidence>
<dbReference type="OrthoDB" id="5241086at2"/>
<dbReference type="InterPro" id="IPR002397">
    <property type="entry name" value="Cyt_P450_B"/>
</dbReference>
<dbReference type="Pfam" id="PF00067">
    <property type="entry name" value="p450"/>
    <property type="match status" value="1"/>
</dbReference>
<feature type="compositionally biased region" description="Pro residues" evidence="7">
    <location>
        <begin position="1"/>
        <end position="21"/>
    </location>
</feature>
<protein>
    <submittedName>
        <fullName evidence="8">Steroid C27-monooxygenase</fullName>
    </submittedName>
</protein>
<dbReference type="Proteomes" id="UP000215005">
    <property type="component" value="Chromosome"/>
</dbReference>
<evidence type="ECO:0000256" key="7">
    <source>
        <dbReference type="SAM" id="MobiDB-lite"/>
    </source>
</evidence>
<dbReference type="PANTHER" id="PTHR46696">
    <property type="entry name" value="P450, PUTATIVE (EUROFUNG)-RELATED"/>
    <property type="match status" value="1"/>
</dbReference>
<dbReference type="GO" id="GO:0008395">
    <property type="term" value="F:steroid hydroxylase activity"/>
    <property type="evidence" value="ECO:0007669"/>
    <property type="project" value="TreeGrafter"/>
</dbReference>
<dbReference type="InterPro" id="IPR001128">
    <property type="entry name" value="Cyt_P450"/>
</dbReference>
<dbReference type="KEGG" id="ngv:CDO52_23700"/>
<dbReference type="FunFam" id="1.10.630.10:FF:000018">
    <property type="entry name" value="Cytochrome P450 monooxygenase"/>
    <property type="match status" value="1"/>
</dbReference>
<dbReference type="AlphaFoldDB" id="A0A223SBB9"/>
<keyword evidence="3" id="KW-0479">Metal-binding</keyword>
<gene>
    <name evidence="8" type="ORF">CDO52_23700</name>
</gene>
<dbReference type="PRINTS" id="PR00359">
    <property type="entry name" value="BP450"/>
</dbReference>
<dbReference type="RefSeq" id="WP_094932716.1">
    <property type="nucleotide sequence ID" value="NZ_CP022753.1"/>
</dbReference>
<organism evidence="8 9">
    <name type="scientific">Nocardiopsis gilva YIM 90087</name>
    <dbReference type="NCBI Taxonomy" id="1235441"/>
    <lineage>
        <taxon>Bacteria</taxon>
        <taxon>Bacillati</taxon>
        <taxon>Actinomycetota</taxon>
        <taxon>Actinomycetes</taxon>
        <taxon>Streptosporangiales</taxon>
        <taxon>Nocardiopsidaceae</taxon>
        <taxon>Nocardiopsis</taxon>
    </lineage>
</organism>
<dbReference type="CDD" id="cd11033">
    <property type="entry name" value="CYP142-like"/>
    <property type="match status" value="1"/>
</dbReference>
<dbReference type="Gene3D" id="1.10.630.10">
    <property type="entry name" value="Cytochrome P450"/>
    <property type="match status" value="1"/>
</dbReference>
<proteinExistence type="inferred from homology"/>
<keyword evidence="9" id="KW-1185">Reference proteome</keyword>
<feature type="region of interest" description="Disordered" evidence="7">
    <location>
        <begin position="1"/>
        <end position="30"/>
    </location>
</feature>
<evidence type="ECO:0000313" key="9">
    <source>
        <dbReference type="Proteomes" id="UP000215005"/>
    </source>
</evidence>
<keyword evidence="5" id="KW-0408">Iron</keyword>
<reference evidence="8 9" key="1">
    <citation type="submission" date="2017-08" db="EMBL/GenBank/DDBJ databases">
        <title>The complete genome sequence of Nocardiopsis gilva YIM 90087.</title>
        <authorList>
            <person name="Yin M."/>
            <person name="Tang S."/>
        </authorList>
    </citation>
    <scope>NUCLEOTIDE SEQUENCE [LARGE SCALE GENOMIC DNA]</scope>
    <source>
        <strain evidence="8 9">YIM 90087</strain>
    </source>
</reference>
<keyword evidence="6 8" id="KW-0503">Monooxygenase</keyword>
<keyword evidence="2" id="KW-0349">Heme</keyword>
<name>A0A223SBB9_9ACTN</name>
<dbReference type="GO" id="GO:0006707">
    <property type="term" value="P:cholesterol catabolic process"/>
    <property type="evidence" value="ECO:0007669"/>
    <property type="project" value="TreeGrafter"/>
</dbReference>
<evidence type="ECO:0000256" key="6">
    <source>
        <dbReference type="ARBA" id="ARBA00023033"/>
    </source>
</evidence>
<evidence type="ECO:0000313" key="8">
    <source>
        <dbReference type="EMBL" id="ASU85400.1"/>
    </source>
</evidence>
<dbReference type="GO" id="GO:0036199">
    <property type="term" value="F:cholest-4-en-3-one 26-monooxygenase activity"/>
    <property type="evidence" value="ECO:0007669"/>
    <property type="project" value="TreeGrafter"/>
</dbReference>
<comment type="similarity">
    <text evidence="1">Belongs to the cytochrome P450 family.</text>
</comment>
<keyword evidence="4" id="KW-0560">Oxidoreductase</keyword>
<dbReference type="EMBL" id="CP022753">
    <property type="protein sequence ID" value="ASU85400.1"/>
    <property type="molecule type" value="Genomic_DNA"/>
</dbReference>
<sequence length="424" mass="47018">MTPEPPQPPQSPPSPPSPRPTLPDGFDFTDPDLIAERIPHEEFAALRATRSVYWNPQPATSGFDDGGLWILSRHADVREASINADLYSTHANTAVIRFYEGLSADGLEVQRQNMLINIDPPEHTKLRKIVQRGFTPRAIGTLEEALRARAERIAADAAARGEGDFVTEVATELPLQAIAELIGVAQEDRARLFGWSNEMLGYDEPEYTVDPPVAAAEILAYAMVLAGERRAEARPDIVSKLVHADIDGRGLTDDEFGFFVILLSVAGNETTRNAITHGMLAFLENPDQWELYKHDRPRTAADEIVRWATPVIAFQRTATADTEIGGQTVRRGERVGLYYSSANFDEDVFEDPFTFDITRDPNPHLGFGGTGAHYCLGANLARLEIGLIFDAIADHMPDIRQAGPPQRFRSSWINGIKHLPVRYR</sequence>
<dbReference type="PANTHER" id="PTHR46696:SF4">
    <property type="entry name" value="BIOTIN BIOSYNTHESIS CYTOCHROME P450"/>
    <property type="match status" value="1"/>
</dbReference>
<dbReference type="InterPro" id="IPR036396">
    <property type="entry name" value="Cyt_P450_sf"/>
</dbReference>
<dbReference type="GO" id="GO:0020037">
    <property type="term" value="F:heme binding"/>
    <property type="evidence" value="ECO:0007669"/>
    <property type="project" value="InterPro"/>
</dbReference>
<dbReference type="SUPFAM" id="SSF48264">
    <property type="entry name" value="Cytochrome P450"/>
    <property type="match status" value="1"/>
</dbReference>
<evidence type="ECO:0000256" key="2">
    <source>
        <dbReference type="ARBA" id="ARBA00022617"/>
    </source>
</evidence>
<dbReference type="GO" id="GO:0005506">
    <property type="term" value="F:iron ion binding"/>
    <property type="evidence" value="ECO:0007669"/>
    <property type="project" value="InterPro"/>
</dbReference>
<accession>A0A223SBB9</accession>
<evidence type="ECO:0000256" key="3">
    <source>
        <dbReference type="ARBA" id="ARBA00022723"/>
    </source>
</evidence>
<evidence type="ECO:0000256" key="4">
    <source>
        <dbReference type="ARBA" id="ARBA00023002"/>
    </source>
</evidence>